<accession>A0A8S5LWN9</accession>
<protein>
    <recommendedName>
        <fullName evidence="1">EF-hand domain-containing protein</fullName>
    </recommendedName>
</protein>
<dbReference type="InterPro" id="IPR002048">
    <property type="entry name" value="EF_hand_dom"/>
</dbReference>
<dbReference type="PROSITE" id="PS50222">
    <property type="entry name" value="EF_HAND_2"/>
    <property type="match status" value="1"/>
</dbReference>
<evidence type="ECO:0000259" key="1">
    <source>
        <dbReference type="PROSITE" id="PS50222"/>
    </source>
</evidence>
<reference evidence="2" key="1">
    <citation type="journal article" date="2021" name="Proc. Natl. Acad. Sci. U.S.A.">
        <title>A Catalog of Tens of Thousands of Viruses from Human Metagenomes Reveals Hidden Associations with Chronic Diseases.</title>
        <authorList>
            <person name="Tisza M.J."/>
            <person name="Buck C.B."/>
        </authorList>
    </citation>
    <scope>NUCLEOTIDE SEQUENCE</scope>
    <source>
        <strain evidence="2">CtRiO19</strain>
    </source>
</reference>
<sequence length="336" mass="39962">MNLWNFHDKKMHELYSLYNKQNNSIKNKIQLYLDSFDINSNNLYSMVSLNDKKRINNIITEWKENNIVKGYSKYLASYIYNKSNVTYRELLELLVYGAYLEAIKNYEDKEKEIIKEDINNYYIEGQKEVLKSKKIDDEWDTITDVLFFMLLNEQTTLGYNFHEYKTNLYSLNSKEILKQILLNISNNKELKIDSDEFKNILKRQLIQQVNIRDGSISGTMDNILIGLNNKAKIKGIEYFDKEAQVRFLAITDEKSTEMCQSLKNQLFYINKENEFYRMYGETAKALNNQKIRCFGLVLGLNLPPINHHFHWCRSTITYLTEYNSKDLEKMTKNKSR</sequence>
<organism evidence="2">
    <name type="scientific">Siphoviridae sp. ctRiO19</name>
    <dbReference type="NCBI Taxonomy" id="2826337"/>
    <lineage>
        <taxon>Viruses</taxon>
        <taxon>Duplodnaviria</taxon>
        <taxon>Heunggongvirae</taxon>
        <taxon>Uroviricota</taxon>
        <taxon>Caudoviricetes</taxon>
    </lineage>
</organism>
<proteinExistence type="predicted"/>
<evidence type="ECO:0000313" key="2">
    <source>
        <dbReference type="EMBL" id="DAD74461.1"/>
    </source>
</evidence>
<name>A0A8S5LWN9_9CAUD</name>
<feature type="domain" description="EF-hand" evidence="1">
    <location>
        <begin position="172"/>
        <end position="207"/>
    </location>
</feature>
<dbReference type="GO" id="GO:0005509">
    <property type="term" value="F:calcium ion binding"/>
    <property type="evidence" value="ECO:0007669"/>
    <property type="project" value="InterPro"/>
</dbReference>
<dbReference type="EMBL" id="BK014760">
    <property type="protein sequence ID" value="DAD74461.1"/>
    <property type="molecule type" value="Genomic_DNA"/>
</dbReference>